<dbReference type="EMBL" id="AP015041">
    <property type="protein sequence ID" value="BAT93915.1"/>
    <property type="molecule type" value="Genomic_DNA"/>
</dbReference>
<reference evidence="1 2" key="1">
    <citation type="journal article" date="2015" name="Sci. Rep.">
        <title>The power of single molecule real-time sequencing technology in the de novo assembly of a eukaryotic genome.</title>
        <authorList>
            <person name="Sakai H."/>
            <person name="Naito K."/>
            <person name="Ogiso-Tanaka E."/>
            <person name="Takahashi Y."/>
            <person name="Iseki K."/>
            <person name="Muto C."/>
            <person name="Satou K."/>
            <person name="Teruya K."/>
            <person name="Shiroma A."/>
            <person name="Shimoji M."/>
            <person name="Hirano T."/>
            <person name="Itoh T."/>
            <person name="Kaga A."/>
            <person name="Tomooka N."/>
        </authorList>
    </citation>
    <scope>NUCLEOTIDE SEQUENCE [LARGE SCALE GENOMIC DNA]</scope>
    <source>
        <strain evidence="2">cv. Shumari</strain>
    </source>
</reference>
<name>A0A0S3SMC3_PHAAN</name>
<organism evidence="1 2">
    <name type="scientific">Vigna angularis var. angularis</name>
    <dbReference type="NCBI Taxonomy" id="157739"/>
    <lineage>
        <taxon>Eukaryota</taxon>
        <taxon>Viridiplantae</taxon>
        <taxon>Streptophyta</taxon>
        <taxon>Embryophyta</taxon>
        <taxon>Tracheophyta</taxon>
        <taxon>Spermatophyta</taxon>
        <taxon>Magnoliopsida</taxon>
        <taxon>eudicotyledons</taxon>
        <taxon>Gunneridae</taxon>
        <taxon>Pentapetalae</taxon>
        <taxon>rosids</taxon>
        <taxon>fabids</taxon>
        <taxon>Fabales</taxon>
        <taxon>Fabaceae</taxon>
        <taxon>Papilionoideae</taxon>
        <taxon>50 kb inversion clade</taxon>
        <taxon>NPAAA clade</taxon>
        <taxon>indigoferoid/millettioid clade</taxon>
        <taxon>Phaseoleae</taxon>
        <taxon>Vigna</taxon>
    </lineage>
</organism>
<evidence type="ECO:0000313" key="1">
    <source>
        <dbReference type="EMBL" id="BAT93915.1"/>
    </source>
</evidence>
<gene>
    <name evidence="1" type="primary">Vigan.08G046800</name>
    <name evidence="1" type="ORF">VIGAN_08046800</name>
</gene>
<evidence type="ECO:0000313" key="2">
    <source>
        <dbReference type="Proteomes" id="UP000291084"/>
    </source>
</evidence>
<dbReference type="Proteomes" id="UP000291084">
    <property type="component" value="Chromosome 8"/>
</dbReference>
<proteinExistence type="predicted"/>
<dbReference type="AlphaFoldDB" id="A0A0S3SMC3"/>
<keyword evidence="2" id="KW-1185">Reference proteome</keyword>
<protein>
    <submittedName>
        <fullName evidence="1">Uncharacterized protein</fullName>
    </submittedName>
</protein>
<accession>A0A0S3SMC3</accession>
<sequence length="78" mass="9157">MVVKSCKQDSKVHCYFRTVSPVDPWHLRGCFLVGAFWSWSVHTYAQRKNYTKFHFAHALSLSFSMVLKEATCTWSFPH</sequence>